<keyword evidence="7" id="KW-0732">Signal</keyword>
<keyword evidence="5" id="KW-0865">Zymogen</keyword>
<feature type="domain" description="Cathepsin propeptide inhibitor" evidence="9">
    <location>
        <begin position="23"/>
        <end position="83"/>
    </location>
</feature>
<dbReference type="PROSITE" id="PS00139">
    <property type="entry name" value="THIOL_PROTEASE_CYS"/>
    <property type="match status" value="1"/>
</dbReference>
<dbReference type="Pfam" id="PF08246">
    <property type="entry name" value="Inhibitor_I29"/>
    <property type="match status" value="1"/>
</dbReference>
<dbReference type="Gene3D" id="3.90.70.10">
    <property type="entry name" value="Cysteine proteinases"/>
    <property type="match status" value="1"/>
</dbReference>
<feature type="signal peptide" evidence="7">
    <location>
        <begin position="1"/>
        <end position="16"/>
    </location>
</feature>
<protein>
    <submittedName>
        <fullName evidence="10">Uncharacterized protein</fullName>
    </submittedName>
</protein>
<dbReference type="SUPFAM" id="SSF54001">
    <property type="entry name" value="Cysteine proteinases"/>
    <property type="match status" value="1"/>
</dbReference>
<dbReference type="EMBL" id="OU900094">
    <property type="protein sequence ID" value="CAG9854679.1"/>
    <property type="molecule type" value="Genomic_DNA"/>
</dbReference>
<accession>A0A9N9TB64</accession>
<feature type="domain" description="Peptidase C1A papain C-terminal" evidence="8">
    <location>
        <begin position="108"/>
        <end position="316"/>
    </location>
</feature>
<dbReference type="InterPro" id="IPR039417">
    <property type="entry name" value="Peptidase_C1A_papain-like"/>
</dbReference>
<dbReference type="InterPro" id="IPR013201">
    <property type="entry name" value="Prot_inhib_I29"/>
</dbReference>
<dbReference type="InterPro" id="IPR000169">
    <property type="entry name" value="Pept_cys_AS"/>
</dbReference>
<keyword evidence="3" id="KW-0378">Hydrolase</keyword>
<feature type="chain" id="PRO_5040442554" evidence="7">
    <location>
        <begin position="17"/>
        <end position="318"/>
    </location>
</feature>
<evidence type="ECO:0000256" key="2">
    <source>
        <dbReference type="ARBA" id="ARBA00022670"/>
    </source>
</evidence>
<comment type="similarity">
    <text evidence="1">Belongs to the peptidase C1 family.</text>
</comment>
<evidence type="ECO:0000259" key="9">
    <source>
        <dbReference type="SMART" id="SM00848"/>
    </source>
</evidence>
<reference evidence="10" key="1">
    <citation type="submission" date="2022-01" db="EMBL/GenBank/DDBJ databases">
        <authorList>
            <person name="King R."/>
        </authorList>
    </citation>
    <scope>NUCLEOTIDE SEQUENCE</scope>
</reference>
<proteinExistence type="inferred from homology"/>
<keyword evidence="4" id="KW-0788">Thiol protease</keyword>
<dbReference type="InterPro" id="IPR013128">
    <property type="entry name" value="Peptidase_C1A"/>
</dbReference>
<evidence type="ECO:0000313" key="11">
    <source>
        <dbReference type="Proteomes" id="UP001153712"/>
    </source>
</evidence>
<dbReference type="InterPro" id="IPR038765">
    <property type="entry name" value="Papain-like_cys_pep_sf"/>
</dbReference>
<evidence type="ECO:0000256" key="1">
    <source>
        <dbReference type="ARBA" id="ARBA00008455"/>
    </source>
</evidence>
<evidence type="ECO:0000259" key="8">
    <source>
        <dbReference type="SMART" id="SM00645"/>
    </source>
</evidence>
<dbReference type="AlphaFoldDB" id="A0A9N9TB64"/>
<dbReference type="FunFam" id="3.90.70.10:FF:000006">
    <property type="entry name" value="Cathepsin S"/>
    <property type="match status" value="1"/>
</dbReference>
<sequence length="318" mass="34852">MKSFIVLAATILAVSALSLHEQWADFKVKHGKSYKNIAEETARFEIFQQTLKKIEEHNAKYEAGLSSFWMGVTKFADMTSEEFQAMMSKQIISMPKIEGERHVPFEVEPEEIDWREKGAVLEVKDQGQCGSCWAFSTTGSLEGQNAIINGKNITLSEQQLVDCSGSYGNGGCNGGAMVYGLEYVRDHGIESEDSYPYEAKQGDCKADPNKSVLKIKSFKLVDVSTEALKNAVGTVGPISVGLSSSGLQNYAGGIIDQNCQGQVDHAVLAVGYGESPLPYWIIKNSWGKGWGENGFFRLARANNLCTISNTMAVYPILE</sequence>
<dbReference type="CDD" id="cd02248">
    <property type="entry name" value="Peptidase_C1A"/>
    <property type="match status" value="1"/>
</dbReference>
<dbReference type="PROSITE" id="PS00639">
    <property type="entry name" value="THIOL_PROTEASE_HIS"/>
    <property type="match status" value="1"/>
</dbReference>
<gene>
    <name evidence="10" type="ORF">PHYEVI_LOCUS1139</name>
</gene>
<name>A0A9N9TB64_PHYSR</name>
<dbReference type="GO" id="GO:0006508">
    <property type="term" value="P:proteolysis"/>
    <property type="evidence" value="ECO:0007669"/>
    <property type="project" value="UniProtKB-KW"/>
</dbReference>
<evidence type="ECO:0000256" key="4">
    <source>
        <dbReference type="ARBA" id="ARBA00022807"/>
    </source>
</evidence>
<dbReference type="Proteomes" id="UP001153712">
    <property type="component" value="Chromosome 1"/>
</dbReference>
<organism evidence="10 11">
    <name type="scientific">Phyllotreta striolata</name>
    <name type="common">Striped flea beetle</name>
    <name type="synonym">Crioceris striolata</name>
    <dbReference type="NCBI Taxonomy" id="444603"/>
    <lineage>
        <taxon>Eukaryota</taxon>
        <taxon>Metazoa</taxon>
        <taxon>Ecdysozoa</taxon>
        <taxon>Arthropoda</taxon>
        <taxon>Hexapoda</taxon>
        <taxon>Insecta</taxon>
        <taxon>Pterygota</taxon>
        <taxon>Neoptera</taxon>
        <taxon>Endopterygota</taxon>
        <taxon>Coleoptera</taxon>
        <taxon>Polyphaga</taxon>
        <taxon>Cucujiformia</taxon>
        <taxon>Chrysomeloidea</taxon>
        <taxon>Chrysomelidae</taxon>
        <taxon>Galerucinae</taxon>
        <taxon>Alticini</taxon>
        <taxon>Phyllotreta</taxon>
    </lineage>
</organism>
<dbReference type="InterPro" id="IPR025660">
    <property type="entry name" value="Pept_his_AS"/>
</dbReference>
<dbReference type="SMART" id="SM00645">
    <property type="entry name" value="Pept_C1"/>
    <property type="match status" value="1"/>
</dbReference>
<dbReference type="PANTHER" id="PTHR12411">
    <property type="entry name" value="CYSTEINE PROTEASE FAMILY C1-RELATED"/>
    <property type="match status" value="1"/>
</dbReference>
<keyword evidence="11" id="KW-1185">Reference proteome</keyword>
<dbReference type="PRINTS" id="PR00705">
    <property type="entry name" value="PAPAIN"/>
</dbReference>
<evidence type="ECO:0000313" key="10">
    <source>
        <dbReference type="EMBL" id="CAG9854679.1"/>
    </source>
</evidence>
<dbReference type="PROSITE" id="PS00640">
    <property type="entry name" value="THIOL_PROTEASE_ASN"/>
    <property type="match status" value="1"/>
</dbReference>
<dbReference type="InterPro" id="IPR000668">
    <property type="entry name" value="Peptidase_C1A_C"/>
</dbReference>
<evidence type="ECO:0000256" key="7">
    <source>
        <dbReference type="SAM" id="SignalP"/>
    </source>
</evidence>
<evidence type="ECO:0000256" key="3">
    <source>
        <dbReference type="ARBA" id="ARBA00022801"/>
    </source>
</evidence>
<dbReference type="Pfam" id="PF00112">
    <property type="entry name" value="Peptidase_C1"/>
    <property type="match status" value="1"/>
</dbReference>
<dbReference type="InterPro" id="IPR025661">
    <property type="entry name" value="Pept_asp_AS"/>
</dbReference>
<keyword evidence="2" id="KW-0645">Protease</keyword>
<dbReference type="GO" id="GO:0008234">
    <property type="term" value="F:cysteine-type peptidase activity"/>
    <property type="evidence" value="ECO:0007669"/>
    <property type="project" value="UniProtKB-KW"/>
</dbReference>
<dbReference type="SMART" id="SM00848">
    <property type="entry name" value="Inhibitor_I29"/>
    <property type="match status" value="1"/>
</dbReference>
<evidence type="ECO:0000256" key="6">
    <source>
        <dbReference type="ARBA" id="ARBA00023157"/>
    </source>
</evidence>
<dbReference type="OrthoDB" id="10253408at2759"/>
<evidence type="ECO:0000256" key="5">
    <source>
        <dbReference type="ARBA" id="ARBA00023145"/>
    </source>
</evidence>
<keyword evidence="6" id="KW-1015">Disulfide bond</keyword>